<accession>A0A267MMT1</accession>
<dbReference type="InterPro" id="IPR000878">
    <property type="entry name" value="4pyrrol_Mease"/>
</dbReference>
<evidence type="ECO:0000259" key="7">
    <source>
        <dbReference type="Pfam" id="PF02602"/>
    </source>
</evidence>
<evidence type="ECO:0000313" key="9">
    <source>
        <dbReference type="Proteomes" id="UP000216024"/>
    </source>
</evidence>
<dbReference type="FunFam" id="3.30.950.10:FF:000001">
    <property type="entry name" value="Siroheme synthase"/>
    <property type="match status" value="1"/>
</dbReference>
<dbReference type="NCBIfam" id="TIGR01469">
    <property type="entry name" value="cobA_cysG_Cterm"/>
    <property type="match status" value="1"/>
</dbReference>
<evidence type="ECO:0000256" key="5">
    <source>
        <dbReference type="ARBA" id="ARBA00023244"/>
    </source>
</evidence>
<dbReference type="FunFam" id="3.40.50.10090:FF:000001">
    <property type="entry name" value="Bifunctional uroporphyrinogen-III C-methyltransferase/uroporphyrinogen-III synthase"/>
    <property type="match status" value="1"/>
</dbReference>
<dbReference type="NCBIfam" id="NF004790">
    <property type="entry name" value="PRK06136.1"/>
    <property type="match status" value="1"/>
</dbReference>
<dbReference type="Gene3D" id="3.40.50.10090">
    <property type="match status" value="2"/>
</dbReference>
<dbReference type="CDD" id="cd06578">
    <property type="entry name" value="HemD"/>
    <property type="match status" value="1"/>
</dbReference>
<dbReference type="OrthoDB" id="9815856at2"/>
<dbReference type="InterPro" id="IPR035996">
    <property type="entry name" value="4pyrrol_Methylase_sf"/>
</dbReference>
<keyword evidence="4" id="KW-0949">S-adenosyl-L-methionine</keyword>
<dbReference type="InterPro" id="IPR003754">
    <property type="entry name" value="4pyrrol_synth_uPrphyn_synth"/>
</dbReference>
<dbReference type="EMBL" id="NIBG01000002">
    <property type="protein sequence ID" value="PAB60846.1"/>
    <property type="molecule type" value="Genomic_DNA"/>
</dbReference>
<evidence type="ECO:0000313" key="8">
    <source>
        <dbReference type="EMBL" id="PAB60846.1"/>
    </source>
</evidence>
<dbReference type="InterPro" id="IPR050161">
    <property type="entry name" value="Siro_Cobalamin_biosynth"/>
</dbReference>
<dbReference type="SUPFAM" id="SSF53790">
    <property type="entry name" value="Tetrapyrrole methylase"/>
    <property type="match status" value="1"/>
</dbReference>
<protein>
    <recommendedName>
        <fullName evidence="1">uroporphyrinogen-III C-methyltransferase</fullName>
        <ecNumber evidence="1">2.1.1.107</ecNumber>
    </recommendedName>
</protein>
<proteinExistence type="predicted"/>
<dbReference type="InterPro" id="IPR006366">
    <property type="entry name" value="CobA/CysG_C"/>
</dbReference>
<dbReference type="GO" id="GO:0004852">
    <property type="term" value="F:uroporphyrinogen-III synthase activity"/>
    <property type="evidence" value="ECO:0007669"/>
    <property type="project" value="InterPro"/>
</dbReference>
<name>A0A267MMT1_9FIRM</name>
<keyword evidence="3 8" id="KW-0808">Transferase</keyword>
<dbReference type="AlphaFoldDB" id="A0A267MMT1"/>
<dbReference type="Pfam" id="PF00590">
    <property type="entry name" value="TP_methylase"/>
    <property type="match status" value="1"/>
</dbReference>
<keyword evidence="5" id="KW-0627">Porphyrin biosynthesis</keyword>
<dbReference type="InterPro" id="IPR014776">
    <property type="entry name" value="4pyrrole_Mease_sub2"/>
</dbReference>
<organism evidence="8 9">
    <name type="scientific">Anaeromicrobium sediminis</name>
    <dbReference type="NCBI Taxonomy" id="1478221"/>
    <lineage>
        <taxon>Bacteria</taxon>
        <taxon>Bacillati</taxon>
        <taxon>Bacillota</taxon>
        <taxon>Clostridia</taxon>
        <taxon>Peptostreptococcales</taxon>
        <taxon>Thermotaleaceae</taxon>
        <taxon>Anaeromicrobium</taxon>
    </lineage>
</organism>
<dbReference type="Gene3D" id="3.40.1010.10">
    <property type="entry name" value="Cobalt-precorrin-4 Transmethylase, Domain 1"/>
    <property type="match status" value="1"/>
</dbReference>
<dbReference type="InterPro" id="IPR036108">
    <property type="entry name" value="4pyrrol_syn_uPrphyn_synt_sf"/>
</dbReference>
<dbReference type="EC" id="2.1.1.107" evidence="1"/>
<dbReference type="SUPFAM" id="SSF69618">
    <property type="entry name" value="HemD-like"/>
    <property type="match status" value="1"/>
</dbReference>
<dbReference type="CDD" id="cd11642">
    <property type="entry name" value="SUMT"/>
    <property type="match status" value="1"/>
</dbReference>
<dbReference type="InterPro" id="IPR003043">
    <property type="entry name" value="Uropor_MeTrfase_CS"/>
</dbReference>
<feature type="domain" description="Tetrapyrrole methylase" evidence="6">
    <location>
        <begin position="3"/>
        <end position="215"/>
    </location>
</feature>
<evidence type="ECO:0000256" key="1">
    <source>
        <dbReference type="ARBA" id="ARBA00012162"/>
    </source>
</evidence>
<feature type="domain" description="Tetrapyrrole biosynthesis uroporphyrinogen III synthase" evidence="7">
    <location>
        <begin position="266"/>
        <end position="494"/>
    </location>
</feature>
<evidence type="ECO:0000256" key="2">
    <source>
        <dbReference type="ARBA" id="ARBA00022603"/>
    </source>
</evidence>
<dbReference type="Gene3D" id="3.30.950.10">
    <property type="entry name" value="Methyltransferase, Cobalt-precorrin-4 Transmethylase, Domain 2"/>
    <property type="match status" value="1"/>
</dbReference>
<evidence type="ECO:0000256" key="3">
    <source>
        <dbReference type="ARBA" id="ARBA00022679"/>
    </source>
</evidence>
<dbReference type="GO" id="GO:0019354">
    <property type="term" value="P:siroheme biosynthetic process"/>
    <property type="evidence" value="ECO:0007669"/>
    <property type="project" value="InterPro"/>
</dbReference>
<comment type="caution">
    <text evidence="8">The sequence shown here is derived from an EMBL/GenBank/DDBJ whole genome shotgun (WGS) entry which is preliminary data.</text>
</comment>
<dbReference type="Proteomes" id="UP000216024">
    <property type="component" value="Unassembled WGS sequence"/>
</dbReference>
<dbReference type="InterPro" id="IPR014777">
    <property type="entry name" value="4pyrrole_Mease_sub1"/>
</dbReference>
<dbReference type="FunFam" id="3.40.1010.10:FF:000001">
    <property type="entry name" value="Siroheme synthase"/>
    <property type="match status" value="1"/>
</dbReference>
<dbReference type="PROSITE" id="PS00839">
    <property type="entry name" value="SUMT_1"/>
    <property type="match status" value="1"/>
</dbReference>
<dbReference type="PANTHER" id="PTHR45790:SF3">
    <property type="entry name" value="S-ADENOSYL-L-METHIONINE-DEPENDENT UROPORPHYRINOGEN III METHYLTRANSFERASE, CHLOROPLASTIC"/>
    <property type="match status" value="1"/>
</dbReference>
<keyword evidence="9" id="KW-1185">Reference proteome</keyword>
<dbReference type="GO" id="GO:0032259">
    <property type="term" value="P:methylation"/>
    <property type="evidence" value="ECO:0007669"/>
    <property type="project" value="UniProtKB-KW"/>
</dbReference>
<sequence>MAKVYLIGAGPGDHKLITLKGMEAIKKAHVVLYDRLANPKLLKYAKEDAEIIYVGKAPNNHAYTQDEINELLVEKAKGDKIVARLKGGDPLVFGRGGEEAKRLFEENIDFEFVPGVTSAISVPAYAGIPVTHRNVSTSFHVITGSEDPTKEEKTVQYEALAKLEGTLIFLMGVKNLSKISTQLIKYGKDKNTPVAVIMRGSTKEQRMVKGTLENIYDIVIENNIKNPSIIIVGNVTNLSDTLRWFDKKELFGKKVLVTRTRKQASRLSEKLEGLGAETVEFPTIEIKRPDDFKEIDKDMKKMDTYDWIIFTSVNGVNSFFERMKALKMDIRHMGQGKICAIGPATKDALEEKGLIVEYMPDVYRAEAIVELIKDKIKPGEKVLLPRADIARTVLIEELKKLGAQVTNMAIYETIVPDSKREELIDTLQNNNIDIITFTSASTVRNFITILGEENKGLLKDSKLAMIGPITADAAKDLGLTCHIEADKYTIDGLVKAIRNYSEEDGKNA</sequence>
<evidence type="ECO:0000259" key="6">
    <source>
        <dbReference type="Pfam" id="PF00590"/>
    </source>
</evidence>
<dbReference type="Pfam" id="PF02602">
    <property type="entry name" value="HEM4"/>
    <property type="match status" value="1"/>
</dbReference>
<reference evidence="8 9" key="1">
    <citation type="submission" date="2017-06" db="EMBL/GenBank/DDBJ databases">
        <title>Draft genome sequence of anaerobic fermentative bacterium Anaeromicrobium sediminis DY2726D isolated from West Pacific Ocean sediments.</title>
        <authorList>
            <person name="Zeng X."/>
        </authorList>
    </citation>
    <scope>NUCLEOTIDE SEQUENCE [LARGE SCALE GENOMIC DNA]</scope>
    <source>
        <strain evidence="8 9">DY2726D</strain>
    </source>
</reference>
<keyword evidence="2 8" id="KW-0489">Methyltransferase</keyword>
<dbReference type="GO" id="GO:0004851">
    <property type="term" value="F:uroporphyrin-III C-methyltransferase activity"/>
    <property type="evidence" value="ECO:0007669"/>
    <property type="project" value="UniProtKB-EC"/>
</dbReference>
<dbReference type="PANTHER" id="PTHR45790">
    <property type="entry name" value="SIROHEME SYNTHASE-RELATED"/>
    <property type="match status" value="1"/>
</dbReference>
<gene>
    <name evidence="8" type="primary">cobA</name>
    <name evidence="8" type="ORF">CCE28_04390</name>
</gene>
<evidence type="ECO:0000256" key="4">
    <source>
        <dbReference type="ARBA" id="ARBA00022691"/>
    </source>
</evidence>